<organism evidence="1 2">
    <name type="scientific">Penicillium chermesinum</name>
    <dbReference type="NCBI Taxonomy" id="63820"/>
    <lineage>
        <taxon>Eukaryota</taxon>
        <taxon>Fungi</taxon>
        <taxon>Dikarya</taxon>
        <taxon>Ascomycota</taxon>
        <taxon>Pezizomycotina</taxon>
        <taxon>Eurotiomycetes</taxon>
        <taxon>Eurotiomycetidae</taxon>
        <taxon>Eurotiales</taxon>
        <taxon>Aspergillaceae</taxon>
        <taxon>Penicillium</taxon>
    </lineage>
</organism>
<reference evidence="1" key="2">
    <citation type="journal article" date="2023" name="IMA Fungus">
        <title>Comparative genomic study of the Penicillium genus elucidates a diverse pangenome and 15 lateral gene transfer events.</title>
        <authorList>
            <person name="Petersen C."/>
            <person name="Sorensen T."/>
            <person name="Nielsen M.R."/>
            <person name="Sondergaard T.E."/>
            <person name="Sorensen J.L."/>
            <person name="Fitzpatrick D.A."/>
            <person name="Frisvad J.C."/>
            <person name="Nielsen K.L."/>
        </authorList>
    </citation>
    <scope>NUCLEOTIDE SEQUENCE</scope>
    <source>
        <strain evidence="1">IBT 19713</strain>
    </source>
</reference>
<sequence>MSQKDHPQPTTRLHASRNLVRRARKLRKLGVGLARCLHLRNDTRDFLWVDSQSEASRGSAGAKLKQFFIKKRLVESWKAQPKYTP</sequence>
<evidence type="ECO:0000313" key="1">
    <source>
        <dbReference type="EMBL" id="KAJ5248762.1"/>
    </source>
</evidence>
<dbReference type="Proteomes" id="UP001150941">
    <property type="component" value="Unassembled WGS sequence"/>
</dbReference>
<gene>
    <name evidence="1" type="ORF">N7468_000213</name>
</gene>
<dbReference type="GeneID" id="83196813"/>
<evidence type="ECO:0000313" key="2">
    <source>
        <dbReference type="Proteomes" id="UP001150941"/>
    </source>
</evidence>
<dbReference type="EMBL" id="JAPQKS010000001">
    <property type="protein sequence ID" value="KAJ5248762.1"/>
    <property type="molecule type" value="Genomic_DNA"/>
</dbReference>
<reference evidence="1" key="1">
    <citation type="submission" date="2022-11" db="EMBL/GenBank/DDBJ databases">
        <authorList>
            <person name="Petersen C."/>
        </authorList>
    </citation>
    <scope>NUCLEOTIDE SEQUENCE</scope>
    <source>
        <strain evidence="1">IBT 19713</strain>
    </source>
</reference>
<proteinExistence type="predicted"/>
<keyword evidence="2" id="KW-1185">Reference proteome</keyword>
<protein>
    <submittedName>
        <fullName evidence="1">Uncharacterized protein</fullName>
    </submittedName>
</protein>
<name>A0A9W9PJU4_9EURO</name>
<dbReference type="AlphaFoldDB" id="A0A9W9PJU4"/>
<dbReference type="RefSeq" id="XP_058335541.1">
    <property type="nucleotide sequence ID" value="XM_058469510.1"/>
</dbReference>
<accession>A0A9W9PJU4</accession>
<comment type="caution">
    <text evidence="1">The sequence shown here is derived from an EMBL/GenBank/DDBJ whole genome shotgun (WGS) entry which is preliminary data.</text>
</comment>